<evidence type="ECO:0000313" key="2">
    <source>
        <dbReference type="EMBL" id="APW48890.1"/>
    </source>
</evidence>
<geneLocation type="plasmid" evidence="2">
    <name>pALWED1.1</name>
</geneLocation>
<sequence length="164" mass="18872">MLNHAHVLSATFDQAIDRASMGLDFLIQNKVHLKNENALLAHIEMLENKIKGITNQYNELVAEANAHIDDVTSKHNELANKYNNVCAQMKAKDIELNNKQIELEKERINNFDLLVQNRSYNNLNRAYSHAVGQLEKDQQQLVNIGVRRFIFNSTSKNNIQKINF</sequence>
<keyword evidence="2" id="KW-0614">Plasmid</keyword>
<organism evidence="2">
    <name type="scientific">Acinetobacter lwoffii</name>
    <dbReference type="NCBI Taxonomy" id="28090"/>
    <lineage>
        <taxon>Bacteria</taxon>
        <taxon>Pseudomonadati</taxon>
        <taxon>Pseudomonadota</taxon>
        <taxon>Gammaproteobacteria</taxon>
        <taxon>Moraxellales</taxon>
        <taxon>Moraxellaceae</taxon>
        <taxon>Acinetobacter</taxon>
    </lineage>
</organism>
<keyword evidence="1" id="KW-0175">Coiled coil</keyword>
<accession>A0A1P8KGS9</accession>
<dbReference type="SUPFAM" id="SSF46966">
    <property type="entry name" value="Spectrin repeat"/>
    <property type="match status" value="1"/>
</dbReference>
<evidence type="ECO:0000256" key="1">
    <source>
        <dbReference type="SAM" id="Coils"/>
    </source>
</evidence>
<dbReference type="AlphaFoldDB" id="A0A1P8KGS9"/>
<protein>
    <submittedName>
        <fullName evidence="2">Uncharacterized protein</fullName>
    </submittedName>
</protein>
<dbReference type="EMBL" id="KX426227">
    <property type="protein sequence ID" value="APW48890.1"/>
    <property type="molecule type" value="Genomic_DNA"/>
</dbReference>
<proteinExistence type="predicted"/>
<name>A0A1P8KGS9_ACILW</name>
<feature type="coiled-coil region" evidence="1">
    <location>
        <begin position="43"/>
        <end position="81"/>
    </location>
</feature>
<dbReference type="RefSeq" id="WP_032055055.1">
    <property type="nucleotide sequence ID" value="NZ_CP082144.1"/>
</dbReference>
<reference evidence="2" key="1">
    <citation type="journal article" date="2016" name="Biomed. Res. Int.">
        <title>Resistance of Permafrost and Modern Acinetobacter lwoffii Strains to Heavy Metals and Arsenic Revealed by Genome Analysis.</title>
        <authorList>
            <person name="Mindlin S."/>
            <person name="Petrenko A."/>
            <person name="Kurakov A."/>
            <person name="Beletsky A."/>
            <person name="Mardanov A."/>
            <person name="Petrova M."/>
        </authorList>
    </citation>
    <scope>NUCLEOTIDE SEQUENCE</scope>
    <source>
        <strain evidence="2">ED23-35</strain>
        <plasmid evidence="2">pALWED1.1</plasmid>
    </source>
</reference>
<gene>
    <name evidence="2" type="ORF">BAA96_1p0185</name>
</gene>